<dbReference type="RefSeq" id="WP_149520394.1">
    <property type="nucleotide sequence ID" value="NZ_VTOU01000001.1"/>
</dbReference>
<dbReference type="Gene3D" id="3.20.20.140">
    <property type="entry name" value="Metal-dependent hydrolases"/>
    <property type="match status" value="1"/>
</dbReference>
<dbReference type="InterPro" id="IPR011059">
    <property type="entry name" value="Metal-dep_hydrolase_composite"/>
</dbReference>
<evidence type="ECO:0000259" key="1">
    <source>
        <dbReference type="Pfam" id="PF07969"/>
    </source>
</evidence>
<accession>A0A5D9C9X8</accession>
<proteinExistence type="predicted"/>
<evidence type="ECO:0000313" key="3">
    <source>
        <dbReference type="Proteomes" id="UP000322077"/>
    </source>
</evidence>
<feature type="domain" description="Amidohydrolase 3" evidence="1">
    <location>
        <begin position="43"/>
        <end position="568"/>
    </location>
</feature>
<comment type="caution">
    <text evidence="2">The sequence shown here is derived from an EMBL/GenBank/DDBJ whole genome shotgun (WGS) entry which is preliminary data.</text>
</comment>
<sequence length="588" mass="63735">MDDIVIRGGRIADGSGASLVTGDIAIRDGVITRVGGKAGPAKQEIDADGALITPGFVDVHSHYDGQATWDETIDPSFSNGITTTMMGMCGVGFAPARPRDRDLMISVMEGVEAIPGIVLTEGVPWKWESFPEYMDFLAGRSFGLDVGVLAPHAPMRVFAMGERAVTHEAATVDELNVMRDLVRGAMKAGAFGISAGRIAEHIYGDDRKNTPGTFAEHEEFFALAEAMAESGRGIFQIVPRGAAGASPIAPVATRQDREAEHQLFEDIARRSGRPVHYLLQQFGSDTGDWRMMLDRTRAANEAGLPITCHIASRGFGLVSMLDGYHNFQARPSYREIENLPLAERAKAMREPARRAAILSEDNLPPQTVGREATYGSMMLKNLGGRGYLFSPADSDYEPDQDRIVDNVASAQGRTVEEVVYDHLVAADGGNSVVHMLLNYAGGNLDHIHTMLRHPDTVSSLGDGGAHMKLISDASMLPFHLSFWARDRKRGPRFTVEEMVARITGRNARAFGLSDRGLLREGLRADVNVIDFDGLQLHHPVIAHDLPTGGTRLNQVTTGFLATILAGTVTRRNDSDTGARTGRLLRSVA</sequence>
<evidence type="ECO:0000313" key="2">
    <source>
        <dbReference type="EMBL" id="TZG28728.1"/>
    </source>
</evidence>
<dbReference type="SUPFAM" id="SSF51338">
    <property type="entry name" value="Composite domain of metallo-dependent hydrolases"/>
    <property type="match status" value="1"/>
</dbReference>
<keyword evidence="3" id="KW-1185">Reference proteome</keyword>
<name>A0A5D9C9X8_9SPHN</name>
<dbReference type="InterPro" id="IPR013108">
    <property type="entry name" value="Amidohydro_3"/>
</dbReference>
<dbReference type="SUPFAM" id="SSF51556">
    <property type="entry name" value="Metallo-dependent hydrolases"/>
    <property type="match status" value="1"/>
</dbReference>
<keyword evidence="2" id="KW-0378">Hydrolase</keyword>
<reference evidence="2 3" key="1">
    <citation type="submission" date="2019-08" db="EMBL/GenBank/DDBJ databases">
        <authorList>
            <person name="Wang G."/>
            <person name="Xu Z."/>
        </authorList>
    </citation>
    <scope>NUCLEOTIDE SEQUENCE [LARGE SCALE GENOMIC DNA]</scope>
    <source>
        <strain evidence="2 3">ZX</strain>
    </source>
</reference>
<dbReference type="GO" id="GO:0005829">
    <property type="term" value="C:cytosol"/>
    <property type="evidence" value="ECO:0007669"/>
    <property type="project" value="TreeGrafter"/>
</dbReference>
<dbReference type="Proteomes" id="UP000322077">
    <property type="component" value="Unassembled WGS sequence"/>
</dbReference>
<dbReference type="InterPro" id="IPR050378">
    <property type="entry name" value="Metallo-dep_Hydrolases_sf"/>
</dbReference>
<dbReference type="Pfam" id="PF07969">
    <property type="entry name" value="Amidohydro_3"/>
    <property type="match status" value="1"/>
</dbReference>
<dbReference type="AlphaFoldDB" id="A0A5D9C9X8"/>
<dbReference type="InterPro" id="IPR032466">
    <property type="entry name" value="Metal_Hydrolase"/>
</dbReference>
<organism evidence="2 3">
    <name type="scientific">Sphingomonas montanisoli</name>
    <dbReference type="NCBI Taxonomy" id="2606412"/>
    <lineage>
        <taxon>Bacteria</taxon>
        <taxon>Pseudomonadati</taxon>
        <taxon>Pseudomonadota</taxon>
        <taxon>Alphaproteobacteria</taxon>
        <taxon>Sphingomonadales</taxon>
        <taxon>Sphingomonadaceae</taxon>
        <taxon>Sphingomonas</taxon>
    </lineage>
</organism>
<dbReference type="EMBL" id="VTOU01000001">
    <property type="protein sequence ID" value="TZG28728.1"/>
    <property type="molecule type" value="Genomic_DNA"/>
</dbReference>
<dbReference type="PANTHER" id="PTHR11647:SF1">
    <property type="entry name" value="COLLAPSIN RESPONSE MEDIATOR PROTEIN"/>
    <property type="match status" value="1"/>
</dbReference>
<dbReference type="GO" id="GO:0016812">
    <property type="term" value="F:hydrolase activity, acting on carbon-nitrogen (but not peptide) bonds, in cyclic amides"/>
    <property type="evidence" value="ECO:0007669"/>
    <property type="project" value="TreeGrafter"/>
</dbReference>
<protein>
    <submittedName>
        <fullName evidence="2">Amidohydrolase family protein</fullName>
    </submittedName>
</protein>
<gene>
    <name evidence="2" type="ORF">FYJ91_00850</name>
</gene>
<dbReference type="PANTHER" id="PTHR11647">
    <property type="entry name" value="HYDRANTOINASE/DIHYDROPYRIMIDINASE FAMILY MEMBER"/>
    <property type="match status" value="1"/>
</dbReference>